<keyword evidence="3" id="KW-1185">Reference proteome</keyword>
<reference evidence="3" key="1">
    <citation type="submission" date="2016-10" db="EMBL/GenBank/DDBJ databases">
        <authorList>
            <person name="Varghese N."/>
            <person name="Submissions S."/>
        </authorList>
    </citation>
    <scope>NUCLEOTIDE SEQUENCE [LARGE SCALE GENOMIC DNA]</scope>
    <source>
        <strain evidence="3">M83</strain>
    </source>
</reference>
<feature type="transmembrane region" description="Helical" evidence="1">
    <location>
        <begin position="140"/>
        <end position="159"/>
    </location>
</feature>
<name>A0A1G9T796_9FIRM</name>
<feature type="transmembrane region" description="Helical" evidence="1">
    <location>
        <begin position="12"/>
        <end position="34"/>
    </location>
</feature>
<dbReference type="OrthoDB" id="9985754at2"/>
<feature type="transmembrane region" description="Helical" evidence="1">
    <location>
        <begin position="89"/>
        <end position="115"/>
    </location>
</feature>
<organism evidence="2 3">
    <name type="scientific">Lachnospira pectinoschiza</name>
    <dbReference type="NCBI Taxonomy" id="28052"/>
    <lineage>
        <taxon>Bacteria</taxon>
        <taxon>Bacillati</taxon>
        <taxon>Bacillota</taxon>
        <taxon>Clostridia</taxon>
        <taxon>Lachnospirales</taxon>
        <taxon>Lachnospiraceae</taxon>
        <taxon>Lachnospira</taxon>
    </lineage>
</organism>
<protein>
    <submittedName>
        <fullName evidence="2">Uncharacterized protein</fullName>
    </submittedName>
</protein>
<dbReference type="AlphaFoldDB" id="A0A1G9T796"/>
<sequence>MDKVYRKRQLAFSIVLLLGELTGIRSVIYMLTFIGNYKDLSDASAFEMGASVGLNYMLFSVLITISFILSIRAKAAVKHMEYLSRNIDMVIAVIITSSSSVAVFIVMMLGCARYLGDMDMLARIYESEEVKLLISNPQEFYIYMIAVAIILPLAIKSIFDIINYFRTRKIED</sequence>
<dbReference type="Proteomes" id="UP000187651">
    <property type="component" value="Unassembled WGS sequence"/>
</dbReference>
<keyword evidence="1" id="KW-1133">Transmembrane helix</keyword>
<accession>A0A1G9T796</accession>
<keyword evidence="1" id="KW-0812">Transmembrane</keyword>
<feature type="transmembrane region" description="Helical" evidence="1">
    <location>
        <begin position="54"/>
        <end position="77"/>
    </location>
</feature>
<evidence type="ECO:0000256" key="1">
    <source>
        <dbReference type="SAM" id="Phobius"/>
    </source>
</evidence>
<keyword evidence="1" id="KW-0472">Membrane</keyword>
<dbReference type="RefSeq" id="WP_074520541.1">
    <property type="nucleotide sequence ID" value="NZ_FNHZ01000001.1"/>
</dbReference>
<dbReference type="EMBL" id="FNHZ01000001">
    <property type="protein sequence ID" value="SDM43544.1"/>
    <property type="molecule type" value="Genomic_DNA"/>
</dbReference>
<proteinExistence type="predicted"/>
<gene>
    <name evidence="2" type="ORF">SAMN05216544_0240</name>
</gene>
<evidence type="ECO:0000313" key="2">
    <source>
        <dbReference type="EMBL" id="SDM43544.1"/>
    </source>
</evidence>
<evidence type="ECO:0000313" key="3">
    <source>
        <dbReference type="Proteomes" id="UP000187651"/>
    </source>
</evidence>